<sequence>MSTIFGVASSHKKSAKSFPFWQLQVTKGVTKGLCAFRIQKQTGGADRFRLSVGLAFIEVRADTFGGTDLHLATVAFFRSSKRADVLLSCIPSFEISGPHKKLIQREKEIL</sequence>
<dbReference type="RefSeq" id="WP_353065687.1">
    <property type="nucleotide sequence ID" value="NZ_CP132942.1"/>
</dbReference>
<gene>
    <name evidence="1" type="ORF">RBB77_06275</name>
</gene>
<proteinExistence type="predicted"/>
<dbReference type="EMBL" id="CP132942">
    <property type="protein sequence ID" value="XCB34490.1"/>
    <property type="molecule type" value="Genomic_DNA"/>
</dbReference>
<accession>A0AAU7ZU70</accession>
<evidence type="ECO:0000313" key="1">
    <source>
        <dbReference type="EMBL" id="XCB34490.1"/>
    </source>
</evidence>
<dbReference type="AlphaFoldDB" id="A0AAU7ZU70"/>
<dbReference type="KEGG" id="tpsc:RBB77_06275"/>
<reference evidence="1" key="2">
    <citation type="journal article" date="2024" name="Environ. Microbiol.">
        <title>Genome analysis and description of Tunturibacter gen. nov. expands the diversity of Terriglobia in tundra soils.</title>
        <authorList>
            <person name="Messyasz A."/>
            <person name="Mannisto M.K."/>
            <person name="Kerkhof L.J."/>
            <person name="Haggblom M.M."/>
        </authorList>
    </citation>
    <scope>NUCLEOTIDE SEQUENCE</scope>
    <source>
        <strain evidence="1">X5P6</strain>
    </source>
</reference>
<reference evidence="1" key="1">
    <citation type="submission" date="2023-08" db="EMBL/GenBank/DDBJ databases">
        <authorList>
            <person name="Messyasz A."/>
            <person name="Mannisto M.K."/>
            <person name="Kerkhof L.J."/>
            <person name="Haggblom M."/>
        </authorList>
    </citation>
    <scope>NUCLEOTIDE SEQUENCE</scope>
    <source>
        <strain evidence="1">X5P6</strain>
    </source>
</reference>
<name>A0AAU7ZU70_9BACT</name>
<organism evidence="1">
    <name type="scientific">Tunturiibacter psychrotolerans</name>
    <dbReference type="NCBI Taxonomy" id="3069686"/>
    <lineage>
        <taxon>Bacteria</taxon>
        <taxon>Pseudomonadati</taxon>
        <taxon>Acidobacteriota</taxon>
        <taxon>Terriglobia</taxon>
        <taxon>Terriglobales</taxon>
        <taxon>Acidobacteriaceae</taxon>
        <taxon>Tunturiibacter</taxon>
    </lineage>
</organism>
<protein>
    <submittedName>
        <fullName evidence="1">Uncharacterized protein</fullName>
    </submittedName>
</protein>